<evidence type="ECO:0000313" key="11">
    <source>
        <dbReference type="EMBL" id="WBE25205.1"/>
    </source>
</evidence>
<dbReference type="FunFam" id="1.10.300.10:FF:000001">
    <property type="entry name" value="Adenylosuccinate synthetase"/>
    <property type="match status" value="1"/>
</dbReference>
<keyword evidence="4 8" id="KW-0547">Nucleotide-binding</keyword>
<dbReference type="GO" id="GO:0044208">
    <property type="term" value="P:'de novo' AMP biosynthetic process"/>
    <property type="evidence" value="ECO:0007669"/>
    <property type="project" value="UniProtKB-UniRule"/>
</dbReference>
<dbReference type="Pfam" id="PF00709">
    <property type="entry name" value="Adenylsucc_synt"/>
    <property type="match status" value="1"/>
</dbReference>
<dbReference type="SMART" id="SM00788">
    <property type="entry name" value="Adenylsucc_synt"/>
    <property type="match status" value="1"/>
</dbReference>
<dbReference type="RefSeq" id="WP_269818150.1">
    <property type="nucleotide sequence ID" value="NZ_CP114976.1"/>
</dbReference>
<accession>A0AAE9VRV1</accession>
<feature type="binding site" evidence="8">
    <location>
        <position position="14"/>
    </location>
    <ligand>
        <name>Mg(2+)</name>
        <dbReference type="ChEBI" id="CHEBI:18420"/>
    </ligand>
</feature>
<reference evidence="11 12" key="1">
    <citation type="submission" date="2022-12" db="EMBL/GenBank/DDBJ databases">
        <title>Coexistence and Characterization of a Novel Tigecycline Resistance gene tet(X) variant and blaNDM-1 in a Pseudomonas caeni Isolate of Chicken Origin.</title>
        <authorList>
            <person name="Lu X."/>
            <person name="Zhang L."/>
            <person name="Li R."/>
            <person name="Wang Z."/>
        </authorList>
    </citation>
    <scope>NUCLEOTIDE SEQUENCE [LARGE SCALE GENOMIC DNA]</scope>
    <source>
        <strain evidence="11 12">CE14</strain>
    </source>
</reference>
<dbReference type="PANTHER" id="PTHR11846">
    <property type="entry name" value="ADENYLOSUCCINATE SYNTHETASE"/>
    <property type="match status" value="1"/>
</dbReference>
<feature type="binding site" description="in other chain" evidence="8">
    <location>
        <position position="130"/>
    </location>
    <ligand>
        <name>IMP</name>
        <dbReference type="ChEBI" id="CHEBI:58053"/>
        <note>ligand shared between dimeric partners</note>
    </ligand>
</feature>
<dbReference type="GO" id="GO:0046040">
    <property type="term" value="P:IMP metabolic process"/>
    <property type="evidence" value="ECO:0007669"/>
    <property type="project" value="TreeGrafter"/>
</dbReference>
<proteinExistence type="inferred from homology"/>
<feature type="binding site" evidence="8">
    <location>
        <begin position="300"/>
        <end position="306"/>
    </location>
    <ligand>
        <name>substrate</name>
    </ligand>
</feature>
<comment type="catalytic activity">
    <reaction evidence="8 10">
        <text>IMP + L-aspartate + GTP = N(6)-(1,2-dicarboxyethyl)-AMP + GDP + phosphate + 2 H(+)</text>
        <dbReference type="Rhea" id="RHEA:15753"/>
        <dbReference type="ChEBI" id="CHEBI:15378"/>
        <dbReference type="ChEBI" id="CHEBI:29991"/>
        <dbReference type="ChEBI" id="CHEBI:37565"/>
        <dbReference type="ChEBI" id="CHEBI:43474"/>
        <dbReference type="ChEBI" id="CHEBI:57567"/>
        <dbReference type="ChEBI" id="CHEBI:58053"/>
        <dbReference type="ChEBI" id="CHEBI:58189"/>
        <dbReference type="EC" id="6.3.4.4"/>
    </reaction>
</comment>
<evidence type="ECO:0000256" key="9">
    <source>
        <dbReference type="PROSITE-ProRule" id="PRU10134"/>
    </source>
</evidence>
<comment type="function">
    <text evidence="8">Plays an important role in the de novo pathway of purine nucleotide biosynthesis. Catalyzes the first committed step in the biosynthesis of AMP from IMP.</text>
</comment>
<evidence type="ECO:0000256" key="7">
    <source>
        <dbReference type="ARBA" id="ARBA00023134"/>
    </source>
</evidence>
<dbReference type="EC" id="6.3.4.4" evidence="8 10"/>
<feature type="binding site" description="in other chain" evidence="8">
    <location>
        <position position="240"/>
    </location>
    <ligand>
        <name>IMP</name>
        <dbReference type="ChEBI" id="CHEBI:58053"/>
        <note>ligand shared between dimeric partners</note>
    </ligand>
</feature>
<feature type="binding site" evidence="8">
    <location>
        <begin position="414"/>
        <end position="416"/>
    </location>
    <ligand>
        <name>GTP</name>
        <dbReference type="ChEBI" id="CHEBI:37565"/>
    </ligand>
</feature>
<evidence type="ECO:0000256" key="1">
    <source>
        <dbReference type="ARBA" id="ARBA00011738"/>
    </source>
</evidence>
<comment type="subcellular location">
    <subcellularLocation>
        <location evidence="8">Cytoplasm</location>
    </subcellularLocation>
</comment>
<keyword evidence="3 8" id="KW-0479">Metal-binding</keyword>
<dbReference type="Gene3D" id="1.10.300.10">
    <property type="entry name" value="Adenylosuccinate Synthetase, subunit A, domain 2"/>
    <property type="match status" value="1"/>
</dbReference>
<dbReference type="PROSITE" id="PS01266">
    <property type="entry name" value="ADENYLOSUCCIN_SYN_1"/>
    <property type="match status" value="1"/>
</dbReference>
<feature type="active site" description="Proton acceptor" evidence="8">
    <location>
        <position position="14"/>
    </location>
</feature>
<evidence type="ECO:0000256" key="10">
    <source>
        <dbReference type="RuleBase" id="RU000520"/>
    </source>
</evidence>
<feature type="binding site" evidence="8">
    <location>
        <begin position="332"/>
        <end position="334"/>
    </location>
    <ligand>
        <name>GTP</name>
        <dbReference type="ChEBI" id="CHEBI:37565"/>
    </ligand>
</feature>
<feature type="binding site" description="in other chain" evidence="8">
    <location>
        <position position="225"/>
    </location>
    <ligand>
        <name>IMP</name>
        <dbReference type="ChEBI" id="CHEBI:58053"/>
        <note>ligand shared between dimeric partners</note>
    </ligand>
</feature>
<dbReference type="GO" id="GO:0000287">
    <property type="term" value="F:magnesium ion binding"/>
    <property type="evidence" value="ECO:0007669"/>
    <property type="project" value="UniProtKB-UniRule"/>
</dbReference>
<dbReference type="GO" id="GO:0005737">
    <property type="term" value="C:cytoplasm"/>
    <property type="evidence" value="ECO:0007669"/>
    <property type="project" value="UniProtKB-SubCell"/>
</dbReference>
<keyword evidence="2 8" id="KW-0436">Ligase</keyword>
<keyword evidence="6 8" id="KW-0460">Magnesium</keyword>
<name>A0AAE9VRV1_9GAMM</name>
<dbReference type="SUPFAM" id="SSF52540">
    <property type="entry name" value="P-loop containing nucleoside triphosphate hydrolases"/>
    <property type="match status" value="1"/>
</dbReference>
<feature type="active site" description="Proton donor" evidence="8">
    <location>
        <position position="42"/>
    </location>
</feature>
<feature type="binding site" evidence="8">
    <location>
        <begin position="13"/>
        <end position="19"/>
    </location>
    <ligand>
        <name>GTP</name>
        <dbReference type="ChEBI" id="CHEBI:37565"/>
    </ligand>
</feature>
<evidence type="ECO:0000256" key="2">
    <source>
        <dbReference type="ARBA" id="ARBA00022598"/>
    </source>
</evidence>
<keyword evidence="7 8" id="KW-0342">GTP-binding</keyword>
<organism evidence="11 12">
    <name type="scientific">Denitrificimonas caeni</name>
    <dbReference type="NCBI Taxonomy" id="521720"/>
    <lineage>
        <taxon>Bacteria</taxon>
        <taxon>Pseudomonadati</taxon>
        <taxon>Pseudomonadota</taxon>
        <taxon>Gammaproteobacteria</taxon>
        <taxon>Pseudomonadales</taxon>
        <taxon>Pseudomonadaceae</taxon>
        <taxon>Denitrificimonas</taxon>
    </lineage>
</organism>
<dbReference type="NCBIfam" id="NF002223">
    <property type="entry name" value="PRK01117.1"/>
    <property type="match status" value="1"/>
</dbReference>
<comment type="subunit">
    <text evidence="1 8">Homodimer.</text>
</comment>
<dbReference type="InterPro" id="IPR042110">
    <property type="entry name" value="Adenylosuccinate_synth_dom2"/>
</dbReference>
<feature type="binding site" evidence="8">
    <location>
        <position position="144"/>
    </location>
    <ligand>
        <name>IMP</name>
        <dbReference type="ChEBI" id="CHEBI:58053"/>
        <note>ligand shared between dimeric partners</note>
    </ligand>
</feature>
<dbReference type="FunFam" id="3.90.170.10:FF:000001">
    <property type="entry name" value="Adenylosuccinate synthetase"/>
    <property type="match status" value="1"/>
</dbReference>
<evidence type="ECO:0000256" key="5">
    <source>
        <dbReference type="ARBA" id="ARBA00022755"/>
    </source>
</evidence>
<feature type="binding site" description="in other chain" evidence="8">
    <location>
        <begin position="39"/>
        <end position="42"/>
    </location>
    <ligand>
        <name>IMP</name>
        <dbReference type="ChEBI" id="CHEBI:58053"/>
        <note>ligand shared between dimeric partners</note>
    </ligand>
</feature>
<comment type="pathway">
    <text evidence="8 10">Purine metabolism; AMP biosynthesis via de novo pathway; AMP from IMP: step 1/2.</text>
</comment>
<comment type="similarity">
    <text evidence="8 10">Belongs to the adenylosuccinate synthetase family.</text>
</comment>
<evidence type="ECO:0000256" key="8">
    <source>
        <dbReference type="HAMAP-Rule" id="MF_00011"/>
    </source>
</evidence>
<dbReference type="InterPro" id="IPR042111">
    <property type="entry name" value="Adenylosuccinate_synth_dom3"/>
</dbReference>
<protein>
    <recommendedName>
        <fullName evidence="8 10">Adenylosuccinate synthetase</fullName>
        <shortName evidence="8">AMPSase</shortName>
        <shortName evidence="8">AdSS</shortName>
        <ecNumber evidence="8 10">6.3.4.4</ecNumber>
    </recommendedName>
    <alternativeName>
        <fullName evidence="8">IMP--aspartate ligase</fullName>
    </alternativeName>
</protein>
<feature type="binding site" description="in other chain" evidence="8">
    <location>
        <position position="304"/>
    </location>
    <ligand>
        <name>IMP</name>
        <dbReference type="ChEBI" id="CHEBI:58053"/>
        <note>ligand shared between dimeric partners</note>
    </ligand>
</feature>
<feature type="active site" evidence="9">
    <location>
        <position position="141"/>
    </location>
</feature>
<dbReference type="CDD" id="cd03108">
    <property type="entry name" value="AdSS"/>
    <property type="match status" value="1"/>
</dbReference>
<dbReference type="KEGG" id="dce:O6P33_12785"/>
<comment type="cofactor">
    <cofactor evidence="8">
        <name>Mg(2+)</name>
        <dbReference type="ChEBI" id="CHEBI:18420"/>
    </cofactor>
    <text evidence="8">Binds 1 Mg(2+) ion per subunit.</text>
</comment>
<keyword evidence="12" id="KW-1185">Reference proteome</keyword>
<dbReference type="GO" id="GO:0005525">
    <property type="term" value="F:GTP binding"/>
    <property type="evidence" value="ECO:0007669"/>
    <property type="project" value="UniProtKB-UniRule"/>
</dbReference>
<keyword evidence="5 8" id="KW-0658">Purine biosynthesis</keyword>
<keyword evidence="8" id="KW-0963">Cytoplasm</keyword>
<evidence type="ECO:0000256" key="4">
    <source>
        <dbReference type="ARBA" id="ARBA00022741"/>
    </source>
</evidence>
<dbReference type="HAMAP" id="MF_00011">
    <property type="entry name" value="Adenylosucc_synth"/>
    <property type="match status" value="1"/>
</dbReference>
<dbReference type="NCBIfam" id="TIGR00184">
    <property type="entry name" value="purA"/>
    <property type="match status" value="1"/>
</dbReference>
<dbReference type="InterPro" id="IPR001114">
    <property type="entry name" value="Adenylosuccinate_synthetase"/>
</dbReference>
<dbReference type="Gene3D" id="3.90.170.10">
    <property type="entry name" value="Adenylosuccinate Synthetase, subunit A, domain 3"/>
    <property type="match status" value="1"/>
</dbReference>
<evidence type="ECO:0000256" key="6">
    <source>
        <dbReference type="ARBA" id="ARBA00022842"/>
    </source>
</evidence>
<sequence>MGKNVVVLGTQWGDEGKGKIVDLLTDQAAAVVRFQGGHNAGHTLVIDGEKTVLHLIPSGILRENVECLIGNGVVVAPDALLREILKLEEKGVPVRERLRISPACTLILPYHVALDQAREAARIEGKIGTTGRGIGPAYEDKVARRGLRIGDLFNAERFAEKLREVLDQHNFMLEHFYKVEPVDYQTTLDEALSYAEMLKPLMIDVTARLHTLRKQNARIMFEGAQGSLLDIDHGTYPYVTSSSTTAGGTATGSGFGPLYLDYILGITKAYTTRVGAGPFPTELFDETGAYLAEKGHEFGSTTGRARRCGWFDTVILRRTSEINSISGICLTKLDVLDGLETVKICVAYKNAAGEEIEAPTDADSYDGLVPVYEEMPGWTESTIGATSLEQLPANARAYVKRIEELIGTPIDIVSTGPDRNETIVLRHPYA</sequence>
<dbReference type="AlphaFoldDB" id="A0AAE9VRV1"/>
<dbReference type="InterPro" id="IPR042109">
    <property type="entry name" value="Adenylosuccinate_synth_dom1"/>
</dbReference>
<feature type="binding site" evidence="8">
    <location>
        <begin position="41"/>
        <end position="43"/>
    </location>
    <ligand>
        <name>GTP</name>
        <dbReference type="ChEBI" id="CHEBI:37565"/>
    </ligand>
</feature>
<dbReference type="InterPro" id="IPR033128">
    <property type="entry name" value="Adenylosuccin_syn_Lys_AS"/>
</dbReference>
<evidence type="ECO:0000256" key="3">
    <source>
        <dbReference type="ARBA" id="ARBA00022723"/>
    </source>
</evidence>
<dbReference type="InterPro" id="IPR027417">
    <property type="entry name" value="P-loop_NTPase"/>
</dbReference>
<feature type="binding site" description="in other chain" evidence="8">
    <location>
        <begin position="14"/>
        <end position="17"/>
    </location>
    <ligand>
        <name>IMP</name>
        <dbReference type="ChEBI" id="CHEBI:58053"/>
        <note>ligand shared between dimeric partners</note>
    </ligand>
</feature>
<dbReference type="InterPro" id="IPR018220">
    <property type="entry name" value="Adenylosuccin_syn_GTP-bd"/>
</dbReference>
<dbReference type="GO" id="GO:0004019">
    <property type="term" value="F:adenylosuccinate synthase activity"/>
    <property type="evidence" value="ECO:0007669"/>
    <property type="project" value="UniProtKB-UniRule"/>
</dbReference>
<feature type="binding site" evidence="8">
    <location>
        <position position="306"/>
    </location>
    <ligand>
        <name>GTP</name>
        <dbReference type="ChEBI" id="CHEBI:37565"/>
    </ligand>
</feature>
<dbReference type="Gene3D" id="3.40.440.10">
    <property type="entry name" value="Adenylosuccinate Synthetase, subunit A, domain 1"/>
    <property type="match status" value="1"/>
</dbReference>
<feature type="binding site" evidence="8">
    <location>
        <position position="41"/>
    </location>
    <ligand>
        <name>Mg(2+)</name>
        <dbReference type="ChEBI" id="CHEBI:18420"/>
    </ligand>
</feature>
<dbReference type="Proteomes" id="UP001212189">
    <property type="component" value="Chromosome"/>
</dbReference>
<dbReference type="PROSITE" id="PS00513">
    <property type="entry name" value="ADENYLOSUCCIN_SYN_2"/>
    <property type="match status" value="1"/>
</dbReference>
<gene>
    <name evidence="8" type="primary">purA</name>
    <name evidence="11" type="ORF">O6P33_12785</name>
</gene>
<evidence type="ECO:0000313" key="12">
    <source>
        <dbReference type="Proteomes" id="UP001212189"/>
    </source>
</evidence>
<dbReference type="EMBL" id="CP114976">
    <property type="protein sequence ID" value="WBE25205.1"/>
    <property type="molecule type" value="Genomic_DNA"/>
</dbReference>
<dbReference type="PANTHER" id="PTHR11846:SF0">
    <property type="entry name" value="ADENYLOSUCCINATE SYNTHETASE"/>
    <property type="match status" value="1"/>
</dbReference>